<reference evidence="9" key="2">
    <citation type="submission" date="2025-08" db="UniProtKB">
        <authorList>
            <consortium name="Ensembl"/>
        </authorList>
    </citation>
    <scope>IDENTIFICATION</scope>
</reference>
<proteinExistence type="inferred from homology"/>
<dbReference type="GO" id="GO:0004984">
    <property type="term" value="F:olfactory receptor activity"/>
    <property type="evidence" value="ECO:0007669"/>
    <property type="project" value="InterPro"/>
</dbReference>
<dbReference type="EMBL" id="AFYH01238103">
    <property type="status" value="NOT_ANNOTATED_CDS"/>
    <property type="molecule type" value="Genomic_DNA"/>
</dbReference>
<accession>H2ZY06</accession>
<dbReference type="GeneTree" id="ENSGT01030000234640"/>
<evidence type="ECO:0000256" key="5">
    <source>
        <dbReference type="ARBA" id="ARBA00023224"/>
    </source>
</evidence>
<evidence type="ECO:0000256" key="3">
    <source>
        <dbReference type="ARBA" id="ARBA00022989"/>
    </source>
</evidence>
<dbReference type="InterPro" id="IPR017452">
    <property type="entry name" value="GPCR_Rhodpsn_7TM"/>
</dbReference>
<dbReference type="Ensembl" id="ENSLACT00000002295.1">
    <property type="protein sequence ID" value="ENSLACP00000002277.1"/>
    <property type="gene ID" value="ENSLACG00000002034.1"/>
</dbReference>
<dbReference type="Proteomes" id="UP000008672">
    <property type="component" value="Unassembled WGS sequence"/>
</dbReference>
<dbReference type="AlphaFoldDB" id="H2ZY06"/>
<evidence type="ECO:0000256" key="7">
    <source>
        <dbReference type="RuleBase" id="RU363047"/>
    </source>
</evidence>
<feature type="transmembrane region" description="Helical" evidence="7">
    <location>
        <begin position="144"/>
        <end position="165"/>
    </location>
</feature>
<dbReference type="SUPFAM" id="SSF81321">
    <property type="entry name" value="Family A G protein-coupled receptor-like"/>
    <property type="match status" value="1"/>
</dbReference>
<evidence type="ECO:0000256" key="1">
    <source>
        <dbReference type="ARBA" id="ARBA00004141"/>
    </source>
</evidence>
<dbReference type="PROSITE" id="PS50262">
    <property type="entry name" value="G_PROTEIN_RECEP_F1_2"/>
    <property type="match status" value="1"/>
</dbReference>
<dbReference type="Gene3D" id="1.20.1070.10">
    <property type="entry name" value="Rhodopsin 7-helix transmembrane proteins"/>
    <property type="match status" value="1"/>
</dbReference>
<evidence type="ECO:0000313" key="9">
    <source>
        <dbReference type="Ensembl" id="ENSLACP00000002277.1"/>
    </source>
</evidence>
<comment type="subcellular location">
    <subcellularLocation>
        <location evidence="7">Cell membrane</location>
        <topology evidence="7">Multi-pass membrane protein</topology>
    </subcellularLocation>
    <subcellularLocation>
        <location evidence="1">Membrane</location>
        <topology evidence="1">Multi-pass membrane protein</topology>
    </subcellularLocation>
</comment>
<feature type="transmembrane region" description="Helical" evidence="7">
    <location>
        <begin position="273"/>
        <end position="293"/>
    </location>
</feature>
<dbReference type="InterPro" id="IPR000276">
    <property type="entry name" value="GPCR_Rhodpsn"/>
</dbReference>
<feature type="transmembrane region" description="Helical" evidence="7">
    <location>
        <begin position="27"/>
        <end position="54"/>
    </location>
</feature>
<comment type="similarity">
    <text evidence="6">Belongs to the G-protein coupled receptor 1 family.</text>
</comment>
<dbReference type="PROSITE" id="PS00237">
    <property type="entry name" value="G_PROTEIN_RECEP_F1_1"/>
    <property type="match status" value="1"/>
</dbReference>
<dbReference type="HOGENOM" id="CLU_012526_0_1_1"/>
<evidence type="ECO:0000259" key="8">
    <source>
        <dbReference type="PROSITE" id="PS50262"/>
    </source>
</evidence>
<reference evidence="10" key="1">
    <citation type="submission" date="2011-08" db="EMBL/GenBank/DDBJ databases">
        <title>The draft genome of Latimeria chalumnae.</title>
        <authorList>
            <person name="Di Palma F."/>
            <person name="Alfoldi J."/>
            <person name="Johnson J."/>
            <person name="Berlin A."/>
            <person name="Gnerre S."/>
            <person name="Jaffe D."/>
            <person name="MacCallum I."/>
            <person name="Young S."/>
            <person name="Walker B.J."/>
            <person name="Lander E."/>
            <person name="Lindblad-Toh K."/>
        </authorList>
    </citation>
    <scope>NUCLEOTIDE SEQUENCE [LARGE SCALE GENOMIC DNA]</scope>
    <source>
        <strain evidence="10">Wild caught</strain>
    </source>
</reference>
<dbReference type="InterPro" id="IPR000725">
    <property type="entry name" value="Olfact_rcpt"/>
</dbReference>
<keyword evidence="2 6" id="KW-0812">Transmembrane</keyword>
<keyword evidence="6" id="KW-0297">G-protein coupled receptor</keyword>
<dbReference type="GO" id="GO:0005549">
    <property type="term" value="F:odorant binding"/>
    <property type="evidence" value="ECO:0007669"/>
    <property type="project" value="TreeGrafter"/>
</dbReference>
<dbReference type="Pfam" id="PF13853">
    <property type="entry name" value="7tm_4"/>
    <property type="match status" value="1"/>
</dbReference>
<reference evidence="9" key="3">
    <citation type="submission" date="2025-09" db="UniProtKB">
        <authorList>
            <consortium name="Ensembl"/>
        </authorList>
    </citation>
    <scope>IDENTIFICATION</scope>
</reference>
<evidence type="ECO:0000256" key="4">
    <source>
        <dbReference type="ARBA" id="ARBA00023136"/>
    </source>
</evidence>
<keyword evidence="4 7" id="KW-0472">Membrane</keyword>
<dbReference type="OMA" id="HAFCHRY"/>
<name>H2ZY06_LATCH</name>
<dbReference type="PRINTS" id="PR00237">
    <property type="entry name" value="GPCRRHODOPSN"/>
</dbReference>
<dbReference type="eggNOG" id="ENOG502QVH7">
    <property type="taxonomic scope" value="Eukaryota"/>
</dbReference>
<keyword evidence="7" id="KW-1003">Cell membrane</keyword>
<protein>
    <recommendedName>
        <fullName evidence="7">Olfactory receptor</fullName>
    </recommendedName>
</protein>
<feature type="domain" description="G-protein coupled receptors family 1 profile" evidence="8">
    <location>
        <begin position="44"/>
        <end position="294"/>
    </location>
</feature>
<keyword evidence="6" id="KW-0675">Receptor</keyword>
<dbReference type="InParanoid" id="H2ZY06"/>
<gene>
    <name evidence="9" type="primary">LOC102346781</name>
</gene>
<feature type="transmembrane region" description="Helical" evidence="7">
    <location>
        <begin position="242"/>
        <end position="261"/>
    </location>
</feature>
<feature type="transmembrane region" description="Helical" evidence="7">
    <location>
        <begin position="101"/>
        <end position="123"/>
    </location>
</feature>
<dbReference type="FunCoup" id="H2ZY06">
    <property type="interactions" value="499"/>
</dbReference>
<keyword evidence="3 7" id="KW-1133">Transmembrane helix</keyword>
<feature type="transmembrane region" description="Helical" evidence="7">
    <location>
        <begin position="199"/>
        <end position="221"/>
    </location>
</feature>
<evidence type="ECO:0000313" key="10">
    <source>
        <dbReference type="Proteomes" id="UP000008672"/>
    </source>
</evidence>
<sequence>MLERKMEGTHNISVFILSGFGKMDTIIYFYFACTLVLFLATVFVNIVLIAVILLEESLHEPMYICLCNLSINELFGSYSLLPHLMANLLSKARTISYTGCFIQIVCLHTYGTIELITLTMMAYDRYIAICNPLRYSIIMTKPKVYKLLIFAWLFSPSVILIGIALSLRLPLCSSTIEKLYCDNISIVKLSCAETSINDIYGLIMTTIVIGVPLIIIIYSYIQILNVCLKISKEARTKAFHTCGTHLLTLLSFLTGAFFVLIGNRLSSRTAPAFVTVILSLEFLLIPPLINPTIYGVRTEKIRNAIGNILRKRIL</sequence>
<evidence type="ECO:0000256" key="2">
    <source>
        <dbReference type="ARBA" id="ARBA00022692"/>
    </source>
</evidence>
<dbReference type="PANTHER" id="PTHR26451">
    <property type="entry name" value="G_PROTEIN_RECEP_F1_2 DOMAIN-CONTAINING PROTEIN"/>
    <property type="match status" value="1"/>
</dbReference>
<dbReference type="GO" id="GO:0004930">
    <property type="term" value="F:G protein-coupled receptor activity"/>
    <property type="evidence" value="ECO:0007669"/>
    <property type="project" value="UniProtKB-KW"/>
</dbReference>
<dbReference type="PRINTS" id="PR00245">
    <property type="entry name" value="OLFACTORYR"/>
</dbReference>
<keyword evidence="7" id="KW-0716">Sensory transduction</keyword>
<dbReference type="PANTHER" id="PTHR26451:SF885">
    <property type="entry name" value="OLFACTORY RECEPTOR"/>
    <property type="match status" value="1"/>
</dbReference>
<organism evidence="9 10">
    <name type="scientific">Latimeria chalumnae</name>
    <name type="common">Coelacanth</name>
    <dbReference type="NCBI Taxonomy" id="7897"/>
    <lineage>
        <taxon>Eukaryota</taxon>
        <taxon>Metazoa</taxon>
        <taxon>Chordata</taxon>
        <taxon>Craniata</taxon>
        <taxon>Vertebrata</taxon>
        <taxon>Euteleostomi</taxon>
        <taxon>Coelacanthiformes</taxon>
        <taxon>Coelacanthidae</taxon>
        <taxon>Latimeria</taxon>
    </lineage>
</organism>
<dbReference type="InterPro" id="IPR052921">
    <property type="entry name" value="GPCR1_Superfamily_Member"/>
</dbReference>
<dbReference type="GO" id="GO:0005886">
    <property type="term" value="C:plasma membrane"/>
    <property type="evidence" value="ECO:0007669"/>
    <property type="project" value="UniProtKB-SubCell"/>
</dbReference>
<keyword evidence="5 6" id="KW-0807">Transducer</keyword>
<keyword evidence="10" id="KW-1185">Reference proteome</keyword>
<evidence type="ECO:0000256" key="6">
    <source>
        <dbReference type="RuleBase" id="RU000688"/>
    </source>
</evidence>
<keyword evidence="7" id="KW-0552">Olfaction</keyword>